<gene>
    <name evidence="14" type="ORF">NYG85_08655</name>
</gene>
<evidence type="ECO:0000256" key="1">
    <source>
        <dbReference type="ARBA" id="ARBA00000085"/>
    </source>
</evidence>
<dbReference type="Proteomes" id="UP001173801">
    <property type="component" value="Unassembled WGS sequence"/>
</dbReference>
<evidence type="ECO:0000256" key="5">
    <source>
        <dbReference type="ARBA" id="ARBA00022679"/>
    </source>
</evidence>
<dbReference type="InterPro" id="IPR003594">
    <property type="entry name" value="HATPase_dom"/>
</dbReference>
<dbReference type="PRINTS" id="PR00344">
    <property type="entry name" value="BCTRLSENSOR"/>
</dbReference>
<dbReference type="InterPro" id="IPR004358">
    <property type="entry name" value="Sig_transdc_His_kin-like_C"/>
</dbReference>
<dbReference type="SUPFAM" id="SSF103190">
    <property type="entry name" value="Sensory domain-like"/>
    <property type="match status" value="1"/>
</dbReference>
<sequence length="499" mass="57115">MVENLQKNRTFLLFSLIFLTLMLINYAINRSFVKNALINEQLLMLKNSSDKVQKWIESKKLSLNAVSELILNYNPKDDEILIKDILTKSENIAGFKSVYAGYESGIIISSKEFKRPKNYLPKERPWYENTIKNGGFYITKPYVDKGLNVLVISICKSVKNGVLCGILSLDEVKIELENNNLFLADDSGLNAQNPLETDDEILSFKRLENSHLILVAKTIKKDIYAKINEQFIINFAIYLLSIILFLILAYFYNKKINKQKAEFEKVKQEYEILLFSSSKMAELGAMIAAISHQWIQPLNSLSIFLGNLVQFKKLGRLSDEIFYENTKRSLENIDYMANVMQMFKEFYKSKSEPEIFNVKQAILDTIFILFAKDYDLKIKICVKKGTDTNCLNYINEFKQIIACLISNSKDALALKKNAKIVISISERDDKMVVSVIDNGVGITNEAKIFTPFFSAKNSSGLGLYISKLIANKKLNGNLILKNLQNPTIFSLEFLKDVRH</sequence>
<keyword evidence="5" id="KW-0808">Transferase</keyword>
<dbReference type="InterPro" id="IPR036097">
    <property type="entry name" value="HisK_dim/P_sf"/>
</dbReference>
<dbReference type="PANTHER" id="PTHR43065">
    <property type="entry name" value="SENSOR HISTIDINE KINASE"/>
    <property type="match status" value="1"/>
</dbReference>
<accession>A0ABT7HR90</accession>
<dbReference type="Gene3D" id="3.30.450.20">
    <property type="entry name" value="PAS domain"/>
    <property type="match status" value="1"/>
</dbReference>
<dbReference type="SMART" id="SM00387">
    <property type="entry name" value="HATPase_c"/>
    <property type="match status" value="1"/>
</dbReference>
<dbReference type="RefSeq" id="WP_284938091.1">
    <property type="nucleotide sequence ID" value="NZ_JANURM010000012.1"/>
</dbReference>
<comment type="subcellular location">
    <subcellularLocation>
        <location evidence="2">Cell membrane</location>
        <topology evidence="2">Multi-pass membrane protein</topology>
    </subcellularLocation>
</comment>
<reference evidence="14" key="1">
    <citation type="submission" date="2022-08" db="EMBL/GenBank/DDBJ databases">
        <authorList>
            <person name="Wang H."/>
        </authorList>
    </citation>
    <scope>NUCLEOTIDE SEQUENCE</scope>
    <source>
        <strain evidence="14">PS10</strain>
    </source>
</reference>
<dbReference type="InterPro" id="IPR005467">
    <property type="entry name" value="His_kinase_dom"/>
</dbReference>
<evidence type="ECO:0000256" key="4">
    <source>
        <dbReference type="ARBA" id="ARBA00022475"/>
    </source>
</evidence>
<dbReference type="EMBL" id="JANURM010000012">
    <property type="protein sequence ID" value="MDL0089426.1"/>
    <property type="molecule type" value="Genomic_DNA"/>
</dbReference>
<dbReference type="Pfam" id="PF02518">
    <property type="entry name" value="HATPase_c"/>
    <property type="match status" value="1"/>
</dbReference>
<dbReference type="PROSITE" id="PS50109">
    <property type="entry name" value="HIS_KIN"/>
    <property type="match status" value="1"/>
</dbReference>
<keyword evidence="6 12" id="KW-0812">Transmembrane</keyword>
<dbReference type="CDD" id="cd12913">
    <property type="entry name" value="PDC1_MCP_like"/>
    <property type="match status" value="1"/>
</dbReference>
<dbReference type="InterPro" id="IPR036890">
    <property type="entry name" value="HATPase_C_sf"/>
</dbReference>
<evidence type="ECO:0000256" key="12">
    <source>
        <dbReference type="SAM" id="Phobius"/>
    </source>
</evidence>
<keyword evidence="11" id="KW-0902">Two-component regulatory system</keyword>
<feature type="transmembrane region" description="Helical" evidence="12">
    <location>
        <begin position="12"/>
        <end position="28"/>
    </location>
</feature>
<dbReference type="PANTHER" id="PTHR43065:SF46">
    <property type="entry name" value="C4-DICARBOXYLATE TRANSPORT SENSOR PROTEIN DCTB"/>
    <property type="match status" value="1"/>
</dbReference>
<evidence type="ECO:0000256" key="3">
    <source>
        <dbReference type="ARBA" id="ARBA00012438"/>
    </source>
</evidence>
<keyword evidence="9 14" id="KW-0067">ATP-binding</keyword>
<keyword evidence="8" id="KW-0418">Kinase</keyword>
<dbReference type="Gene3D" id="1.10.287.130">
    <property type="match status" value="1"/>
</dbReference>
<dbReference type="Pfam" id="PF22673">
    <property type="entry name" value="MCP-like_PDC_1"/>
    <property type="match status" value="1"/>
</dbReference>
<comment type="catalytic activity">
    <reaction evidence="1">
        <text>ATP + protein L-histidine = ADP + protein N-phospho-L-histidine.</text>
        <dbReference type="EC" id="2.7.13.3"/>
    </reaction>
</comment>
<dbReference type="SUPFAM" id="SSF55874">
    <property type="entry name" value="ATPase domain of HSP90 chaperone/DNA topoisomerase II/histidine kinase"/>
    <property type="match status" value="1"/>
</dbReference>
<keyword evidence="10 12" id="KW-1133">Transmembrane helix</keyword>
<name>A0ABT7HR90_9BACT</name>
<evidence type="ECO:0000313" key="15">
    <source>
        <dbReference type="Proteomes" id="UP001173801"/>
    </source>
</evidence>
<protein>
    <recommendedName>
        <fullName evidence="3">histidine kinase</fullName>
        <ecNumber evidence="3">2.7.13.3</ecNumber>
    </recommendedName>
</protein>
<evidence type="ECO:0000256" key="6">
    <source>
        <dbReference type="ARBA" id="ARBA00022692"/>
    </source>
</evidence>
<comment type="caution">
    <text evidence="14">The sequence shown here is derived from an EMBL/GenBank/DDBJ whole genome shotgun (WGS) entry which is preliminary data.</text>
</comment>
<proteinExistence type="predicted"/>
<evidence type="ECO:0000256" key="11">
    <source>
        <dbReference type="ARBA" id="ARBA00023012"/>
    </source>
</evidence>
<feature type="domain" description="Histidine kinase" evidence="13">
    <location>
        <begin position="289"/>
        <end position="497"/>
    </location>
</feature>
<evidence type="ECO:0000256" key="2">
    <source>
        <dbReference type="ARBA" id="ARBA00004651"/>
    </source>
</evidence>
<reference evidence="14" key="2">
    <citation type="journal article" date="2023" name="Microorganisms">
        <title>Isolation and Genomic Characteristics of Cat-Borne Campylobacter felis sp. nov. and Sheep-Borne Campylobacter ovis sp. nov.</title>
        <authorList>
            <person name="Wang H."/>
            <person name="Li Y."/>
            <person name="Gu Y."/>
            <person name="Zhou G."/>
            <person name="Chen X."/>
            <person name="Zhang X."/>
            <person name="Shao Z."/>
            <person name="Zhang J."/>
            <person name="Zhang M."/>
        </authorList>
    </citation>
    <scope>NUCLEOTIDE SEQUENCE</scope>
    <source>
        <strain evidence="14">PS10</strain>
    </source>
</reference>
<keyword evidence="15" id="KW-1185">Reference proteome</keyword>
<dbReference type="EC" id="2.7.13.3" evidence="3"/>
<dbReference type="GO" id="GO:0005524">
    <property type="term" value="F:ATP binding"/>
    <property type="evidence" value="ECO:0007669"/>
    <property type="project" value="UniProtKB-KW"/>
</dbReference>
<evidence type="ECO:0000256" key="9">
    <source>
        <dbReference type="ARBA" id="ARBA00022840"/>
    </source>
</evidence>
<keyword evidence="7" id="KW-0547">Nucleotide-binding</keyword>
<evidence type="ECO:0000313" key="14">
    <source>
        <dbReference type="EMBL" id="MDL0089426.1"/>
    </source>
</evidence>
<keyword evidence="4" id="KW-1003">Cell membrane</keyword>
<dbReference type="Gene3D" id="3.30.565.10">
    <property type="entry name" value="Histidine kinase-like ATPase, C-terminal domain"/>
    <property type="match status" value="1"/>
</dbReference>
<organism evidence="14 15">
    <name type="scientific">Campylobacter gastrosuis</name>
    <dbReference type="NCBI Taxonomy" id="2974576"/>
    <lineage>
        <taxon>Bacteria</taxon>
        <taxon>Pseudomonadati</taxon>
        <taxon>Campylobacterota</taxon>
        <taxon>Epsilonproteobacteria</taxon>
        <taxon>Campylobacterales</taxon>
        <taxon>Campylobacteraceae</taxon>
        <taxon>Campylobacter</taxon>
    </lineage>
</organism>
<evidence type="ECO:0000259" key="13">
    <source>
        <dbReference type="PROSITE" id="PS50109"/>
    </source>
</evidence>
<dbReference type="InterPro" id="IPR029151">
    <property type="entry name" value="Sensor-like_sf"/>
</dbReference>
<evidence type="ECO:0000256" key="10">
    <source>
        <dbReference type="ARBA" id="ARBA00022989"/>
    </source>
</evidence>
<evidence type="ECO:0000256" key="7">
    <source>
        <dbReference type="ARBA" id="ARBA00022741"/>
    </source>
</evidence>
<feature type="transmembrane region" description="Helical" evidence="12">
    <location>
        <begin position="231"/>
        <end position="252"/>
    </location>
</feature>
<dbReference type="SUPFAM" id="SSF47384">
    <property type="entry name" value="Homodimeric domain of signal transducing histidine kinase"/>
    <property type="match status" value="1"/>
</dbReference>
<keyword evidence="12" id="KW-0472">Membrane</keyword>
<evidence type="ECO:0000256" key="8">
    <source>
        <dbReference type="ARBA" id="ARBA00022777"/>
    </source>
</evidence>